<sequence>MRSIGIEEEFLLVSPDGTPRAVAAAVLQHASARTPEPAQDAGPGGELEKEFTQEQVETSTHPCTDLDALLTEVRSGRARADASAQHAGARVAALATAPQRVEATVIANHRARQIRTEFGQVAREQLTCGCHVHVEVQDDHEGVVILDHLRRWTPVLLALSANSPYHQGEDTSYASFRSQVWGRWPTAGPTAPFGDVATYRSVVRDLLASGTILDDGMIYFDARLSARYPTVEVRVPDVCLDPADAVLQGALVRALADTAVEHAGRTDLEQPRTEVMRVAAWRAARSGLSGVLVSPGLGTSAPAADVVAELLAHVRPALEASGDLEWVSSHVKEVLARGNGAIQQRRWRDGGADDSALVARAVEATLA</sequence>
<accession>A0A0A0BA73</accession>
<evidence type="ECO:0000256" key="3">
    <source>
        <dbReference type="ARBA" id="ARBA00022840"/>
    </source>
</evidence>
<comment type="function">
    <text evidence="5">ATP-dependent carboxylate-amine ligase which exhibits weak glutamate--cysteine ligase activity.</text>
</comment>
<dbReference type="NCBIfam" id="TIGR02050">
    <property type="entry name" value="gshA_cyan_rel"/>
    <property type="match status" value="1"/>
</dbReference>
<dbReference type="Gene3D" id="3.30.590.20">
    <property type="match status" value="1"/>
</dbReference>
<dbReference type="InterPro" id="IPR050141">
    <property type="entry name" value="GCL_type2/YbdK_subfam"/>
</dbReference>
<dbReference type="GO" id="GO:0042398">
    <property type="term" value="P:modified amino acid biosynthetic process"/>
    <property type="evidence" value="ECO:0007669"/>
    <property type="project" value="InterPro"/>
</dbReference>
<comment type="caution">
    <text evidence="6">The sequence shown here is derived from an EMBL/GenBank/DDBJ whole genome shotgun (WGS) entry which is preliminary data.</text>
</comment>
<organism evidence="6 7">
    <name type="scientific">Cellulomonas cellasea DSM 20118</name>
    <dbReference type="NCBI Taxonomy" id="1408250"/>
    <lineage>
        <taxon>Bacteria</taxon>
        <taxon>Bacillati</taxon>
        <taxon>Actinomycetota</taxon>
        <taxon>Actinomycetes</taxon>
        <taxon>Micrococcales</taxon>
        <taxon>Cellulomonadaceae</taxon>
        <taxon>Cellulomonas</taxon>
    </lineage>
</organism>
<dbReference type="PANTHER" id="PTHR36510">
    <property type="entry name" value="GLUTAMATE--CYSTEINE LIGASE 2-RELATED"/>
    <property type="match status" value="1"/>
</dbReference>
<dbReference type="InterPro" id="IPR014746">
    <property type="entry name" value="Gln_synth/guanido_kin_cat_dom"/>
</dbReference>
<proteinExistence type="inferred from homology"/>
<keyword evidence="3 5" id="KW-0067">ATP-binding</keyword>
<dbReference type="InterPro" id="IPR011793">
    <property type="entry name" value="YbdK"/>
</dbReference>
<evidence type="ECO:0000256" key="4">
    <source>
        <dbReference type="ARBA" id="ARBA00048819"/>
    </source>
</evidence>
<comment type="similarity">
    <text evidence="5">Belongs to the glutamate--cysteine ligase type 2 family. YbdK subfamily.</text>
</comment>
<comment type="catalytic activity">
    <reaction evidence="4 5">
        <text>L-cysteine + L-glutamate + ATP = gamma-L-glutamyl-L-cysteine + ADP + phosphate + H(+)</text>
        <dbReference type="Rhea" id="RHEA:13285"/>
        <dbReference type="ChEBI" id="CHEBI:15378"/>
        <dbReference type="ChEBI" id="CHEBI:29985"/>
        <dbReference type="ChEBI" id="CHEBI:30616"/>
        <dbReference type="ChEBI" id="CHEBI:35235"/>
        <dbReference type="ChEBI" id="CHEBI:43474"/>
        <dbReference type="ChEBI" id="CHEBI:58173"/>
        <dbReference type="ChEBI" id="CHEBI:456216"/>
        <dbReference type="EC" id="6.3.2.2"/>
    </reaction>
</comment>
<gene>
    <name evidence="6" type="ORF">Q760_10040</name>
</gene>
<keyword evidence="7" id="KW-1185">Reference proteome</keyword>
<evidence type="ECO:0000256" key="2">
    <source>
        <dbReference type="ARBA" id="ARBA00022741"/>
    </source>
</evidence>
<dbReference type="EC" id="6.3.2.2" evidence="5"/>
<evidence type="ECO:0000313" key="7">
    <source>
        <dbReference type="Proteomes" id="UP000029833"/>
    </source>
</evidence>
<dbReference type="EMBL" id="AXNT01000028">
    <property type="protein sequence ID" value="KGM02992.1"/>
    <property type="molecule type" value="Genomic_DNA"/>
</dbReference>
<name>A0A0A0BA73_9CELL</name>
<dbReference type="NCBIfam" id="NF010041">
    <property type="entry name" value="PRK13517.1-1"/>
    <property type="match status" value="1"/>
</dbReference>
<evidence type="ECO:0000256" key="5">
    <source>
        <dbReference type="HAMAP-Rule" id="MF_01609"/>
    </source>
</evidence>
<keyword evidence="2 5" id="KW-0547">Nucleotide-binding</keyword>
<dbReference type="Proteomes" id="UP000029833">
    <property type="component" value="Unassembled WGS sequence"/>
</dbReference>
<keyword evidence="1 5" id="KW-0436">Ligase</keyword>
<dbReference type="Pfam" id="PF04107">
    <property type="entry name" value="GCS2"/>
    <property type="match status" value="1"/>
</dbReference>
<dbReference type="GO" id="GO:0005524">
    <property type="term" value="F:ATP binding"/>
    <property type="evidence" value="ECO:0007669"/>
    <property type="project" value="UniProtKB-KW"/>
</dbReference>
<evidence type="ECO:0000313" key="6">
    <source>
        <dbReference type="EMBL" id="KGM02992.1"/>
    </source>
</evidence>
<dbReference type="PANTHER" id="PTHR36510:SF1">
    <property type="entry name" value="GLUTAMATE--CYSTEINE LIGASE 2-RELATED"/>
    <property type="match status" value="1"/>
</dbReference>
<dbReference type="RefSeq" id="WP_034627002.1">
    <property type="nucleotide sequence ID" value="NZ_AXNT01000028.1"/>
</dbReference>
<dbReference type="HAMAP" id="MF_01609">
    <property type="entry name" value="Glu_cys_ligase_2"/>
    <property type="match status" value="1"/>
</dbReference>
<dbReference type="STRING" id="1408250.Q760_10040"/>
<dbReference type="InterPro" id="IPR006336">
    <property type="entry name" value="GCS2"/>
</dbReference>
<reference evidence="6 7" key="1">
    <citation type="submission" date="2013-10" db="EMBL/GenBank/DDBJ databases">
        <authorList>
            <person name="Wang G."/>
            <person name="Zhuang W."/>
        </authorList>
    </citation>
    <scope>NUCLEOTIDE SEQUENCE [LARGE SCALE GENOMIC DNA]</scope>
    <source>
        <strain evidence="6 7">DSM 20118</strain>
    </source>
</reference>
<evidence type="ECO:0000256" key="1">
    <source>
        <dbReference type="ARBA" id="ARBA00022598"/>
    </source>
</evidence>
<dbReference type="AlphaFoldDB" id="A0A0A0BA73"/>
<dbReference type="GO" id="GO:0004357">
    <property type="term" value="F:glutamate-cysteine ligase activity"/>
    <property type="evidence" value="ECO:0007669"/>
    <property type="project" value="UniProtKB-EC"/>
</dbReference>
<dbReference type="SUPFAM" id="SSF55931">
    <property type="entry name" value="Glutamine synthetase/guanido kinase"/>
    <property type="match status" value="1"/>
</dbReference>
<protein>
    <recommendedName>
        <fullName evidence="5">Putative glutamate--cysteine ligase 2</fullName>
        <ecNumber evidence="5">6.3.2.2</ecNumber>
    </recommendedName>
    <alternativeName>
        <fullName evidence="5">Gamma-glutamylcysteine synthetase 2</fullName>
        <shortName evidence="5">GCS 2</shortName>
        <shortName evidence="5">Gamma-GCS 2</shortName>
    </alternativeName>
</protein>